<gene>
    <name evidence="2" type="ORF">EY643_13795</name>
</gene>
<proteinExistence type="predicted"/>
<feature type="transmembrane region" description="Helical" evidence="1">
    <location>
        <begin position="100"/>
        <end position="117"/>
    </location>
</feature>
<dbReference type="EMBL" id="CP036422">
    <property type="protein sequence ID" value="QFU77904.1"/>
    <property type="molecule type" value="Genomic_DNA"/>
</dbReference>
<dbReference type="KEGG" id="halc:EY643_13795"/>
<evidence type="ECO:0000313" key="3">
    <source>
        <dbReference type="Proteomes" id="UP000326287"/>
    </source>
</evidence>
<reference evidence="2 3" key="1">
    <citation type="submission" date="2019-02" db="EMBL/GenBank/DDBJ databases">
        <authorList>
            <person name="Li S.-H."/>
        </authorList>
    </citation>
    <scope>NUCLEOTIDE SEQUENCE [LARGE SCALE GENOMIC DNA]</scope>
    <source>
        <strain evidence="2 3">IMCC14385</strain>
    </source>
</reference>
<protein>
    <recommendedName>
        <fullName evidence="4">DUF4345 domain-containing protein</fullName>
    </recommendedName>
</protein>
<sequence length="125" mass="13564">MNRVLQVLVLLPALLFMVTGLRWLVAPAGVAPNFGLTLGEGVALSSQVGDMAGFFLTLGSCMLIALISRRRIWYYPGIMLLTITAVGRIVAWMFHDATLALDLIGPEVIVSIILLVASRRLPETD</sequence>
<dbReference type="OrthoDB" id="8479483at2"/>
<name>A0A5P9NRB4_9GAMM</name>
<dbReference type="AlphaFoldDB" id="A0A5P9NRB4"/>
<evidence type="ECO:0000313" key="2">
    <source>
        <dbReference type="EMBL" id="QFU77904.1"/>
    </source>
</evidence>
<dbReference type="Proteomes" id="UP000326287">
    <property type="component" value="Chromosome"/>
</dbReference>
<feature type="transmembrane region" description="Helical" evidence="1">
    <location>
        <begin position="51"/>
        <end position="67"/>
    </location>
</feature>
<organism evidence="2 3">
    <name type="scientific">Halioglobus maricola</name>
    <dbReference type="NCBI Taxonomy" id="2601894"/>
    <lineage>
        <taxon>Bacteria</taxon>
        <taxon>Pseudomonadati</taxon>
        <taxon>Pseudomonadota</taxon>
        <taxon>Gammaproteobacteria</taxon>
        <taxon>Cellvibrionales</taxon>
        <taxon>Halieaceae</taxon>
        <taxon>Halioglobus</taxon>
    </lineage>
</organism>
<evidence type="ECO:0008006" key="4">
    <source>
        <dbReference type="Google" id="ProtNLM"/>
    </source>
</evidence>
<evidence type="ECO:0000256" key="1">
    <source>
        <dbReference type="SAM" id="Phobius"/>
    </source>
</evidence>
<feature type="transmembrane region" description="Helical" evidence="1">
    <location>
        <begin position="74"/>
        <end position="94"/>
    </location>
</feature>
<keyword evidence="1" id="KW-0812">Transmembrane</keyword>
<accession>A0A5P9NRB4</accession>
<keyword evidence="1" id="KW-1133">Transmembrane helix</keyword>
<keyword evidence="1" id="KW-0472">Membrane</keyword>
<keyword evidence="3" id="KW-1185">Reference proteome</keyword>